<evidence type="ECO:0000256" key="3">
    <source>
        <dbReference type="ARBA" id="ARBA00022763"/>
    </source>
</evidence>
<dbReference type="GO" id="GO:0006310">
    <property type="term" value="P:DNA recombination"/>
    <property type="evidence" value="ECO:0007669"/>
    <property type="project" value="UniProtKB-UniRule"/>
</dbReference>
<dbReference type="GO" id="GO:0043590">
    <property type="term" value="C:bacterial nucleoid"/>
    <property type="evidence" value="ECO:0007669"/>
    <property type="project" value="TreeGrafter"/>
</dbReference>
<evidence type="ECO:0000256" key="4">
    <source>
        <dbReference type="ARBA" id="ARBA00023172"/>
    </source>
</evidence>
<comment type="function">
    <text evidence="7">Involved in DNA repair and RecF pathway recombination.</text>
</comment>
<dbReference type="InterPro" id="IPR022572">
    <property type="entry name" value="DNA_rep/recomb_RecO_N"/>
</dbReference>
<evidence type="ECO:0000256" key="5">
    <source>
        <dbReference type="ARBA" id="ARBA00023204"/>
    </source>
</evidence>
<keyword evidence="5 7" id="KW-0234">DNA repair</keyword>
<organism evidence="9 10">
    <name type="scientific">Leeia aquatica</name>
    <dbReference type="NCBI Taxonomy" id="2725557"/>
    <lineage>
        <taxon>Bacteria</taxon>
        <taxon>Pseudomonadati</taxon>
        <taxon>Pseudomonadota</taxon>
        <taxon>Betaproteobacteria</taxon>
        <taxon>Neisseriales</taxon>
        <taxon>Leeiaceae</taxon>
        <taxon>Leeia</taxon>
    </lineage>
</organism>
<evidence type="ECO:0000256" key="1">
    <source>
        <dbReference type="ARBA" id="ARBA00007452"/>
    </source>
</evidence>
<dbReference type="Pfam" id="PF11967">
    <property type="entry name" value="RecO_N"/>
    <property type="match status" value="1"/>
</dbReference>
<dbReference type="Pfam" id="PF02565">
    <property type="entry name" value="RecO_C"/>
    <property type="match status" value="1"/>
</dbReference>
<feature type="domain" description="DNA replication/recombination mediator RecO N-terminal" evidence="8">
    <location>
        <begin position="10"/>
        <end position="81"/>
    </location>
</feature>
<dbReference type="HAMAP" id="MF_00201">
    <property type="entry name" value="RecO"/>
    <property type="match status" value="1"/>
</dbReference>
<dbReference type="EMBL" id="JABAIM010000001">
    <property type="protein sequence ID" value="NLR74095.1"/>
    <property type="molecule type" value="Genomic_DNA"/>
</dbReference>
<dbReference type="RefSeq" id="WP_168875730.1">
    <property type="nucleotide sequence ID" value="NZ_JABAIM010000001.1"/>
</dbReference>
<evidence type="ECO:0000313" key="9">
    <source>
        <dbReference type="EMBL" id="NLR74095.1"/>
    </source>
</evidence>
<sequence>MAQSQRVDLTEGFVLHHYPWRETSLILEVFSREHGRLSIVARGARRPGSALRGVLLPFQPLLLSWYGKHELKTLHKAEWVGGVRFPAGHALICAYYLNELLLALLPKEDASGELFDHYQHALHALSHGLEQAPVLRQFEQALLSELGYGLLLSHTVEGLPVEAGQRYAYRLQHGLYPARERQRDDIPLDGQTLLDLHDGHYERAETRQQALALMRRLLASLLPERPLATRELFRLLRQLDEPANGRDA</sequence>
<dbReference type="InterPro" id="IPR003717">
    <property type="entry name" value="RecO"/>
</dbReference>
<gene>
    <name evidence="7 9" type="primary">recO</name>
    <name evidence="9" type="ORF">HF682_02880</name>
</gene>
<evidence type="ECO:0000256" key="7">
    <source>
        <dbReference type="HAMAP-Rule" id="MF_00201"/>
    </source>
</evidence>
<dbReference type="GO" id="GO:0006302">
    <property type="term" value="P:double-strand break repair"/>
    <property type="evidence" value="ECO:0007669"/>
    <property type="project" value="TreeGrafter"/>
</dbReference>
<dbReference type="PANTHER" id="PTHR33991">
    <property type="entry name" value="DNA REPAIR PROTEIN RECO"/>
    <property type="match status" value="1"/>
</dbReference>
<name>A0A847S5M4_9NEIS</name>
<dbReference type="InterPro" id="IPR037278">
    <property type="entry name" value="ARFGAP/RecO"/>
</dbReference>
<accession>A0A847S5M4</accession>
<evidence type="ECO:0000313" key="10">
    <source>
        <dbReference type="Proteomes" id="UP000587991"/>
    </source>
</evidence>
<dbReference type="InterPro" id="IPR012340">
    <property type="entry name" value="NA-bd_OB-fold"/>
</dbReference>
<dbReference type="AlphaFoldDB" id="A0A847S5M4"/>
<dbReference type="NCBIfam" id="TIGR00613">
    <property type="entry name" value="reco"/>
    <property type="match status" value="1"/>
</dbReference>
<dbReference type="Gene3D" id="1.20.1440.120">
    <property type="entry name" value="Recombination protein O, C-terminal domain"/>
    <property type="match status" value="1"/>
</dbReference>
<dbReference type="SUPFAM" id="SSF50249">
    <property type="entry name" value="Nucleic acid-binding proteins"/>
    <property type="match status" value="1"/>
</dbReference>
<evidence type="ECO:0000256" key="2">
    <source>
        <dbReference type="ARBA" id="ARBA00021310"/>
    </source>
</evidence>
<protein>
    <recommendedName>
        <fullName evidence="2 7">DNA repair protein RecO</fullName>
    </recommendedName>
    <alternativeName>
        <fullName evidence="6 7">Recombination protein O</fullName>
    </alternativeName>
</protein>
<keyword evidence="4 7" id="KW-0233">DNA recombination</keyword>
<comment type="caution">
    <text evidence="9">The sequence shown here is derived from an EMBL/GenBank/DDBJ whole genome shotgun (WGS) entry which is preliminary data.</text>
</comment>
<keyword evidence="3 7" id="KW-0227">DNA damage</keyword>
<comment type="similarity">
    <text evidence="1 7">Belongs to the RecO family.</text>
</comment>
<proteinExistence type="inferred from homology"/>
<dbReference type="PANTHER" id="PTHR33991:SF1">
    <property type="entry name" value="DNA REPAIR PROTEIN RECO"/>
    <property type="match status" value="1"/>
</dbReference>
<keyword evidence="10" id="KW-1185">Reference proteome</keyword>
<evidence type="ECO:0000256" key="6">
    <source>
        <dbReference type="ARBA" id="ARBA00033409"/>
    </source>
</evidence>
<dbReference type="Proteomes" id="UP000587991">
    <property type="component" value="Unassembled WGS sequence"/>
</dbReference>
<dbReference type="SUPFAM" id="SSF57863">
    <property type="entry name" value="ArfGap/RecO-like zinc finger"/>
    <property type="match status" value="1"/>
</dbReference>
<evidence type="ECO:0000259" key="8">
    <source>
        <dbReference type="Pfam" id="PF11967"/>
    </source>
</evidence>
<dbReference type="Gene3D" id="2.40.50.140">
    <property type="entry name" value="Nucleic acid-binding proteins"/>
    <property type="match status" value="1"/>
</dbReference>
<reference evidence="9 10" key="1">
    <citation type="submission" date="2020-04" db="EMBL/GenBank/DDBJ databases">
        <title>Draft genome of Leeia sp. IMCC25680.</title>
        <authorList>
            <person name="Song J."/>
            <person name="Cho J.-C."/>
        </authorList>
    </citation>
    <scope>NUCLEOTIDE SEQUENCE [LARGE SCALE GENOMIC DNA]</scope>
    <source>
        <strain evidence="9 10">IMCC25680</strain>
    </source>
</reference>
<dbReference type="InterPro" id="IPR042242">
    <property type="entry name" value="RecO_C"/>
</dbReference>